<evidence type="ECO:0000313" key="2">
    <source>
        <dbReference type="Proteomes" id="UP001152795"/>
    </source>
</evidence>
<dbReference type="AlphaFoldDB" id="A0A7D9DWW2"/>
<reference evidence="1" key="1">
    <citation type="submission" date="2020-04" db="EMBL/GenBank/DDBJ databases">
        <authorList>
            <person name="Alioto T."/>
            <person name="Alioto T."/>
            <person name="Gomez Garrido J."/>
        </authorList>
    </citation>
    <scope>NUCLEOTIDE SEQUENCE</scope>
    <source>
        <strain evidence="1">A484AB</strain>
    </source>
</reference>
<dbReference type="Proteomes" id="UP001152795">
    <property type="component" value="Unassembled WGS sequence"/>
</dbReference>
<keyword evidence="2" id="KW-1185">Reference proteome</keyword>
<dbReference type="OrthoDB" id="10070846at2759"/>
<accession>A0A7D9DWW2</accession>
<sequence length="498" mass="57978">MEGLFQRKHNQLSNEEAVMVEKNKKEIASRITHVIDCEAYTCKKKTFLREISVYRVKTGECSSFQVFMPFLPFNERDYTIDYQIKKIHGLPIVHRRLTDDFYTLKESTAFLTDEFMCKADLVAYKGGDIERILLNNMGVRCINLEILTCPKYIDLLTIFGQQQECCPYHLDALSYLLLRQPYNPILWELYSTCTYLRWYKPLLNVKDRKINNYVKVKKFWLKGGFETVRDFIAVDDKTDAVEEVRSDNPNTPDLMRTKSPRMAVVAVDSAAGKQFYSIPVEWISRFAIREDGMFLLKSFEFCCREVLARSTTQLVRCQSLTVVDKYHVDKHYFHVGCGDCDAGENSQIEVFAATHMYVGLKSIMHHFDTGLYVNMSEMLIALECNEEVLTFYLKEVLYEESHIAVIYTPVLKKGTYIRKYLAHIVVCKMCIRYLEDFLTLLDQSVEKHPFSTYDELDCDGYNRLGIPVLKYILDADFDSLAAKAYYGGYRCVALRRTL</sequence>
<proteinExistence type="predicted"/>
<evidence type="ECO:0000313" key="1">
    <source>
        <dbReference type="EMBL" id="CAB3995171.1"/>
    </source>
</evidence>
<comment type="caution">
    <text evidence="1">The sequence shown here is derived from an EMBL/GenBank/DDBJ whole genome shotgun (WGS) entry which is preliminary data.</text>
</comment>
<gene>
    <name evidence="1" type="ORF">PACLA_8A086532</name>
</gene>
<protein>
    <submittedName>
        <fullName evidence="1">Uncharacterized protein</fullName>
    </submittedName>
</protein>
<organism evidence="1 2">
    <name type="scientific">Paramuricea clavata</name>
    <name type="common">Red gorgonian</name>
    <name type="synonym">Violescent sea-whip</name>
    <dbReference type="NCBI Taxonomy" id="317549"/>
    <lineage>
        <taxon>Eukaryota</taxon>
        <taxon>Metazoa</taxon>
        <taxon>Cnidaria</taxon>
        <taxon>Anthozoa</taxon>
        <taxon>Octocorallia</taxon>
        <taxon>Malacalcyonacea</taxon>
        <taxon>Plexauridae</taxon>
        <taxon>Paramuricea</taxon>
    </lineage>
</organism>
<name>A0A7D9DWW2_PARCT</name>
<dbReference type="EMBL" id="CACRXK020002614">
    <property type="protein sequence ID" value="CAB3995171.1"/>
    <property type="molecule type" value="Genomic_DNA"/>
</dbReference>